<evidence type="ECO:0000313" key="3">
    <source>
        <dbReference type="Proteomes" id="UP001596512"/>
    </source>
</evidence>
<organism evidence="2 3">
    <name type="scientific">Actinokineospora soli</name>
    <dbReference type="NCBI Taxonomy" id="1048753"/>
    <lineage>
        <taxon>Bacteria</taxon>
        <taxon>Bacillati</taxon>
        <taxon>Actinomycetota</taxon>
        <taxon>Actinomycetes</taxon>
        <taxon>Pseudonocardiales</taxon>
        <taxon>Pseudonocardiaceae</taxon>
        <taxon>Actinokineospora</taxon>
    </lineage>
</organism>
<proteinExistence type="predicted"/>
<accession>A0ABW2TFE1</accession>
<dbReference type="EMBL" id="JBHTEY010000003">
    <property type="protein sequence ID" value="MFC7612420.1"/>
    <property type="molecule type" value="Genomic_DNA"/>
</dbReference>
<comment type="caution">
    <text evidence="2">The sequence shown here is derived from an EMBL/GenBank/DDBJ whole genome shotgun (WGS) entry which is preliminary data.</text>
</comment>
<evidence type="ECO:0000313" key="2">
    <source>
        <dbReference type="EMBL" id="MFC7612420.1"/>
    </source>
</evidence>
<reference evidence="3" key="1">
    <citation type="journal article" date="2019" name="Int. J. Syst. Evol. Microbiol.">
        <title>The Global Catalogue of Microorganisms (GCM) 10K type strain sequencing project: providing services to taxonomists for standard genome sequencing and annotation.</title>
        <authorList>
            <consortium name="The Broad Institute Genomics Platform"/>
            <consortium name="The Broad Institute Genome Sequencing Center for Infectious Disease"/>
            <person name="Wu L."/>
            <person name="Ma J."/>
        </authorList>
    </citation>
    <scope>NUCLEOTIDE SEQUENCE [LARGE SCALE GENOMIC DNA]</scope>
    <source>
        <strain evidence="3">JCM 17695</strain>
    </source>
</reference>
<feature type="region of interest" description="Disordered" evidence="1">
    <location>
        <begin position="142"/>
        <end position="167"/>
    </location>
</feature>
<gene>
    <name evidence="2" type="ORF">ACFQV2_00775</name>
</gene>
<name>A0ABW2TFE1_9PSEU</name>
<dbReference type="Proteomes" id="UP001596512">
    <property type="component" value="Unassembled WGS sequence"/>
</dbReference>
<sequence>MSGTRVLDAADRILVGTDGGLIEVDAAGRSTPLAATTGEARYLPGTRDVVHQDGPTITLRSRGRAKPLRKSDHAVELLGVLPGRVVYRANPRHRLLWDVVIRNVLVGEEQTVYSAAATSGRRRSARTAATSRCACPASSCWSTRCRSPRTTTSASSAPSPPTAATTT</sequence>
<keyword evidence="3" id="KW-1185">Reference proteome</keyword>
<evidence type="ECO:0000256" key="1">
    <source>
        <dbReference type="SAM" id="MobiDB-lite"/>
    </source>
</evidence>
<protein>
    <submittedName>
        <fullName evidence="2">Uncharacterized protein</fullName>
    </submittedName>
</protein>